<accession>A0A8T1XHS3</accession>
<name>A0A8T1XHS3_9BRAS</name>
<proteinExistence type="predicted"/>
<evidence type="ECO:0000256" key="2">
    <source>
        <dbReference type="SAM" id="SignalP"/>
    </source>
</evidence>
<gene>
    <name evidence="3" type="ORF">ISN45_Aa08g014180</name>
</gene>
<reference evidence="3 4" key="1">
    <citation type="submission" date="2020-12" db="EMBL/GenBank/DDBJ databases">
        <title>Concerted genomic and epigenomic changes stabilize Arabidopsis allopolyploids.</title>
        <authorList>
            <person name="Chen Z."/>
        </authorList>
    </citation>
    <scope>NUCLEOTIDE SEQUENCE [LARGE SCALE GENOMIC DNA]</scope>
    <source>
        <strain evidence="3">Allo738</strain>
        <tissue evidence="3">Leaf</tissue>
    </source>
</reference>
<organism evidence="3 4">
    <name type="scientific">Arabidopsis thaliana x Arabidopsis arenosa</name>
    <dbReference type="NCBI Taxonomy" id="1240361"/>
    <lineage>
        <taxon>Eukaryota</taxon>
        <taxon>Viridiplantae</taxon>
        <taxon>Streptophyta</taxon>
        <taxon>Embryophyta</taxon>
        <taxon>Tracheophyta</taxon>
        <taxon>Spermatophyta</taxon>
        <taxon>Magnoliopsida</taxon>
        <taxon>eudicotyledons</taxon>
        <taxon>Gunneridae</taxon>
        <taxon>Pentapetalae</taxon>
        <taxon>rosids</taxon>
        <taxon>malvids</taxon>
        <taxon>Brassicales</taxon>
        <taxon>Brassicaceae</taxon>
        <taxon>Camelineae</taxon>
        <taxon>Arabidopsis</taxon>
    </lineage>
</organism>
<evidence type="ECO:0000313" key="3">
    <source>
        <dbReference type="EMBL" id="KAG7533817.1"/>
    </source>
</evidence>
<keyword evidence="2" id="KW-0732">Signal</keyword>
<protein>
    <recommendedName>
        <fullName evidence="5">Transmembrane protein</fullName>
    </recommendedName>
</protein>
<evidence type="ECO:0000313" key="4">
    <source>
        <dbReference type="Proteomes" id="UP000694240"/>
    </source>
</evidence>
<feature type="chain" id="PRO_5035792022" description="Transmembrane protein" evidence="2">
    <location>
        <begin position="26"/>
        <end position="86"/>
    </location>
</feature>
<feature type="region of interest" description="Disordered" evidence="1">
    <location>
        <begin position="57"/>
        <end position="86"/>
    </location>
</feature>
<keyword evidence="4" id="KW-1185">Reference proteome</keyword>
<dbReference type="Proteomes" id="UP000694240">
    <property type="component" value="Chromosome 13"/>
</dbReference>
<comment type="caution">
    <text evidence="3">The sequence shown here is derived from an EMBL/GenBank/DDBJ whole genome shotgun (WGS) entry which is preliminary data.</text>
</comment>
<feature type="signal peptide" evidence="2">
    <location>
        <begin position="1"/>
        <end position="25"/>
    </location>
</feature>
<evidence type="ECO:0000256" key="1">
    <source>
        <dbReference type="SAM" id="MobiDB-lite"/>
    </source>
</evidence>
<dbReference type="EMBL" id="JAEFBK010000013">
    <property type="protein sequence ID" value="KAG7533817.1"/>
    <property type="molecule type" value="Genomic_DNA"/>
</dbReference>
<evidence type="ECO:0008006" key="5">
    <source>
        <dbReference type="Google" id="ProtNLM"/>
    </source>
</evidence>
<dbReference type="AlphaFoldDB" id="A0A8T1XHS3"/>
<sequence length="86" mass="9277">MYNVVVCLLTLSFLLFSGLSNTVVARVQYESPTPQIGEGVWDQKVIVKEIKVAVDGSCSPHAHGRGRPNRPGSSNIPGSPKRCTKP</sequence>